<evidence type="ECO:0000313" key="2">
    <source>
        <dbReference type="Proteomes" id="UP000053676"/>
    </source>
</evidence>
<dbReference type="EMBL" id="KI657619">
    <property type="protein sequence ID" value="ETN86003.1"/>
    <property type="molecule type" value="Genomic_DNA"/>
</dbReference>
<name>W2TVZ1_NECAM</name>
<dbReference type="KEGG" id="nai:NECAME_16534"/>
<accession>W2TVZ1</accession>
<gene>
    <name evidence="1" type="ORF">NECAME_16534</name>
</gene>
<keyword evidence="2" id="KW-1185">Reference proteome</keyword>
<organism evidence="1 2">
    <name type="scientific">Necator americanus</name>
    <name type="common">Human hookworm</name>
    <dbReference type="NCBI Taxonomy" id="51031"/>
    <lineage>
        <taxon>Eukaryota</taxon>
        <taxon>Metazoa</taxon>
        <taxon>Ecdysozoa</taxon>
        <taxon>Nematoda</taxon>
        <taxon>Chromadorea</taxon>
        <taxon>Rhabditida</taxon>
        <taxon>Rhabditina</taxon>
        <taxon>Rhabditomorpha</taxon>
        <taxon>Strongyloidea</taxon>
        <taxon>Ancylostomatidae</taxon>
        <taxon>Bunostominae</taxon>
        <taxon>Necator</taxon>
    </lineage>
</organism>
<sequence length="77" mass="8993">WAYNGFQQHHRPPDYFNQTNFGVPPQFQNHTAGMQQRLPNFPLNPNAAAFIPRGFHRPNVLLRTYQRGMLLALNPYT</sequence>
<reference evidence="2" key="1">
    <citation type="journal article" date="2014" name="Nat. Genet.">
        <title>Genome of the human hookworm Necator americanus.</title>
        <authorList>
            <person name="Tang Y.T."/>
            <person name="Gao X."/>
            <person name="Rosa B.A."/>
            <person name="Abubucker S."/>
            <person name="Hallsworth-Pepin K."/>
            <person name="Martin J."/>
            <person name="Tyagi R."/>
            <person name="Heizer E."/>
            <person name="Zhang X."/>
            <person name="Bhonagiri-Palsikar V."/>
            <person name="Minx P."/>
            <person name="Warren W.C."/>
            <person name="Wang Q."/>
            <person name="Zhan B."/>
            <person name="Hotez P.J."/>
            <person name="Sternberg P.W."/>
            <person name="Dougall A."/>
            <person name="Gaze S.T."/>
            <person name="Mulvenna J."/>
            <person name="Sotillo J."/>
            <person name="Ranganathan S."/>
            <person name="Rabelo E.M."/>
            <person name="Wilson R.K."/>
            <person name="Felgner P.L."/>
            <person name="Bethony J."/>
            <person name="Hawdon J.M."/>
            <person name="Gasser R.B."/>
            <person name="Loukas A."/>
            <person name="Mitreva M."/>
        </authorList>
    </citation>
    <scope>NUCLEOTIDE SEQUENCE [LARGE SCALE GENOMIC DNA]</scope>
</reference>
<proteinExistence type="predicted"/>
<dbReference type="AlphaFoldDB" id="W2TVZ1"/>
<feature type="non-terminal residue" evidence="1">
    <location>
        <position position="1"/>
    </location>
</feature>
<dbReference type="Proteomes" id="UP000053676">
    <property type="component" value="Unassembled WGS sequence"/>
</dbReference>
<protein>
    <submittedName>
        <fullName evidence="1">Uncharacterized protein</fullName>
    </submittedName>
</protein>
<evidence type="ECO:0000313" key="1">
    <source>
        <dbReference type="EMBL" id="ETN86003.1"/>
    </source>
</evidence>
<dbReference type="OrthoDB" id="10428004at2759"/>